<dbReference type="AlphaFoldDB" id="A0A0A1V4Z3"/>
<keyword evidence="3" id="KW-0843">Virulence</keyword>
<dbReference type="OrthoDB" id="4917004at2759"/>
<feature type="compositionally biased region" description="Basic and acidic residues" evidence="5">
    <location>
        <begin position="414"/>
        <end position="428"/>
    </location>
</feature>
<protein>
    <submittedName>
        <fullName evidence="7">Heat-labile enterotoxin alpha chain</fullName>
    </submittedName>
</protein>
<feature type="signal peptide" evidence="6">
    <location>
        <begin position="1"/>
        <end position="21"/>
    </location>
</feature>
<keyword evidence="2 6" id="KW-0732">Signal</keyword>
<feature type="region of interest" description="Disordered" evidence="5">
    <location>
        <begin position="344"/>
        <end position="380"/>
    </location>
</feature>
<evidence type="ECO:0000256" key="5">
    <source>
        <dbReference type="SAM" id="MobiDB-lite"/>
    </source>
</evidence>
<evidence type="ECO:0000256" key="3">
    <source>
        <dbReference type="ARBA" id="ARBA00023026"/>
    </source>
</evidence>
<evidence type="ECO:0000256" key="4">
    <source>
        <dbReference type="ARBA" id="ARBA00023157"/>
    </source>
</evidence>
<dbReference type="GO" id="GO:0090729">
    <property type="term" value="F:toxin activity"/>
    <property type="evidence" value="ECO:0007669"/>
    <property type="project" value="UniProtKB-KW"/>
</dbReference>
<feature type="chain" id="PRO_5001981092" evidence="6">
    <location>
        <begin position="22"/>
        <end position="994"/>
    </location>
</feature>
<evidence type="ECO:0000313" key="8">
    <source>
        <dbReference type="Proteomes" id="UP000030151"/>
    </source>
</evidence>
<feature type="compositionally biased region" description="Basic and acidic residues" evidence="5">
    <location>
        <begin position="435"/>
        <end position="444"/>
    </location>
</feature>
<evidence type="ECO:0000256" key="2">
    <source>
        <dbReference type="ARBA" id="ARBA00022729"/>
    </source>
</evidence>
<keyword evidence="1" id="KW-0800">Toxin</keyword>
<proteinExistence type="predicted"/>
<dbReference type="Proteomes" id="UP000030151">
    <property type="component" value="Unassembled WGS sequence"/>
</dbReference>
<dbReference type="EMBL" id="JELW01000002">
    <property type="protein sequence ID" value="EXV05254.1"/>
    <property type="molecule type" value="Genomic_DNA"/>
</dbReference>
<feature type="region of interest" description="Disordered" evidence="5">
    <location>
        <begin position="131"/>
        <end position="153"/>
    </location>
</feature>
<evidence type="ECO:0000256" key="6">
    <source>
        <dbReference type="SAM" id="SignalP"/>
    </source>
</evidence>
<dbReference type="InterPro" id="IPR001144">
    <property type="entry name" value="Enterotoxin_A"/>
</dbReference>
<accession>A0A0A1V4Z3</accession>
<sequence>MRQIWLSITIWTAVLFLLTSAEQPLSSEINRGRFKRSIVPTIPRSGSAKHVETSWRLNDRALDDGLPDGASENTAELQKFKIKYEEIPFKLDEAWTKLEHTKGFSLRGEKWFSTGKGIVYPAELMKQNKGLWPRNYDPTTGKPKPFPEAARGSDEFKSTSLWEHVNGQTKSTTRWMSMTKSVHKSIEFSANWENGKPSKVLTQPEGRDGLDLNVIWKIQDAPNVVDTHGSLANKGANGEFVSNEKFIPSDYLDQVEYSAFEGIPTEQIKGYFRTELILRNPGLAEKIANGEEPEGVFVKNIDYNDKFDSLSHAGARPDLAGFPPVGIDQGTMKKEGWERQPFELEPWNKFDQGPQGETEAQKTQRRVQSHKDRARDFEDKSEREILASVCSTNLRKRAGSLCNSDTSAPAPGNDRPEPGKPIEEEVKPTDPNGEELPKAIDDAKGVELTRKTSDDVFSDLFSSQKMGEKAAKLGVKAGEARTRLSGYELITAESPKLKLSGVKLAGEGAGVALWVTGMVQAFTSHTTGLQRAAAVTAIIPFVGCGFSALAEADSEEGVDVIDKMMCIYADILLLTPLAPFSFVIQVFRGIMSLYKPKALPKAEDVQDNRDKRWARFLDDRVFTYFYSDDSVSNNRVFRDKLNGTLFADHLGVVSDAADFIAIANTSARVALQAQNADKPKIQAGALDVANQITAEISPMIVRRQREFLLKLPQLVLRDTKLSLQPIAEQFNKELIEHMTSEAMVRQYTPLVPAIDGQPLGDEENLKDQTRGSLHAIGEHLKKNPPPLPKLFDIAYVLGQSKGMLDINPLSLSPGEFIKSRAPDLSQDDVDFYSLHHALQISLLLRGKLTEDKLSKLWPSDDASTVQQLQLLLALKFGKIYDEQKVLWVKSQSGVTGNFLGEKEVRWSTHPNIPPHGRDEESMAYLGLILDLSEERIKSIPRHKEVIGFKDLGTDAKLITAMLEHAKELYIKKVDEEAVAMQDDKTNDGEKDKGA</sequence>
<keyword evidence="4" id="KW-1015">Disulfide bond</keyword>
<name>A0A0A1V4Z3_9HYPO</name>
<dbReference type="HOGENOM" id="CLU_008396_0_0_1"/>
<gene>
    <name evidence="7" type="ORF">X797_002942</name>
</gene>
<dbReference type="eggNOG" id="ENOG502T7RM">
    <property type="taxonomic scope" value="Eukaryota"/>
</dbReference>
<evidence type="ECO:0000256" key="1">
    <source>
        <dbReference type="ARBA" id="ARBA00022656"/>
    </source>
</evidence>
<dbReference type="Gene3D" id="3.90.210.10">
    <property type="entry name" value="Heat-Labile Enterotoxin, subunit A"/>
    <property type="match status" value="1"/>
</dbReference>
<evidence type="ECO:0000313" key="7">
    <source>
        <dbReference type="EMBL" id="EXV05254.1"/>
    </source>
</evidence>
<dbReference type="Gene3D" id="1.10.490.40">
    <property type="entry name" value="Diphtheria toxin, translocation domain"/>
    <property type="match status" value="1"/>
</dbReference>
<organism evidence="7 8">
    <name type="scientific">Metarhizium robertsii</name>
    <dbReference type="NCBI Taxonomy" id="568076"/>
    <lineage>
        <taxon>Eukaryota</taxon>
        <taxon>Fungi</taxon>
        <taxon>Dikarya</taxon>
        <taxon>Ascomycota</taxon>
        <taxon>Pezizomycotina</taxon>
        <taxon>Sordariomycetes</taxon>
        <taxon>Hypocreomycetidae</taxon>
        <taxon>Hypocreales</taxon>
        <taxon>Clavicipitaceae</taxon>
        <taxon>Metarhizium</taxon>
    </lineage>
</organism>
<feature type="compositionally biased region" description="Basic and acidic residues" evidence="5">
    <location>
        <begin position="369"/>
        <end position="380"/>
    </location>
</feature>
<dbReference type="Pfam" id="PF01375">
    <property type="entry name" value="Enterotoxin_a"/>
    <property type="match status" value="1"/>
</dbReference>
<comment type="caution">
    <text evidence="7">The sequence shown here is derived from an EMBL/GenBank/DDBJ whole genome shotgun (WGS) entry which is preliminary data.</text>
</comment>
<reference evidence="7 8" key="1">
    <citation type="submission" date="2014-02" db="EMBL/GenBank/DDBJ databases">
        <title>The genome sequence of the entomopathogenic fungus Metarhizium robertsii ARSEF 2575.</title>
        <authorList>
            <person name="Giuliano Garisto Donzelli B."/>
            <person name="Roe B.A."/>
            <person name="Macmil S.L."/>
            <person name="Krasnoff S.B."/>
            <person name="Gibson D.M."/>
        </authorList>
    </citation>
    <scope>NUCLEOTIDE SEQUENCE [LARGE SCALE GENOMIC DNA]</scope>
    <source>
        <strain evidence="7 8">ARSEF 2575</strain>
    </source>
</reference>
<feature type="region of interest" description="Disordered" evidence="5">
    <location>
        <begin position="399"/>
        <end position="444"/>
    </location>
</feature>